<evidence type="ECO:0000256" key="7">
    <source>
        <dbReference type="RuleBase" id="RU003423"/>
    </source>
</evidence>
<dbReference type="InterPro" id="IPR036625">
    <property type="entry name" value="E3-bd_dom_sf"/>
</dbReference>
<dbReference type="GO" id="GO:0016407">
    <property type="term" value="F:acetyltransferase activity"/>
    <property type="evidence" value="ECO:0007669"/>
    <property type="project" value="TreeGrafter"/>
</dbReference>
<protein>
    <recommendedName>
        <fullName evidence="7">Dihydrolipoamide acetyltransferase component of pyruvate dehydrogenase complex</fullName>
        <ecNumber evidence="7">2.3.1.-</ecNumber>
    </recommendedName>
</protein>
<dbReference type="PROSITE" id="PS51826">
    <property type="entry name" value="PSBD"/>
    <property type="match status" value="1"/>
</dbReference>
<feature type="region of interest" description="Disordered" evidence="8">
    <location>
        <begin position="307"/>
        <end position="330"/>
    </location>
</feature>
<reference evidence="11 12" key="1">
    <citation type="submission" date="2018-06" db="EMBL/GenBank/DDBJ databases">
        <title>Comparative analysis of microorganisms from saline springs in Andes Mountain Range, Colombia.</title>
        <authorList>
            <person name="Rubin E."/>
        </authorList>
    </citation>
    <scope>NUCLEOTIDE SEQUENCE [LARGE SCALE GENOMIC DNA]</scope>
    <source>
        <strain evidence="11 12">USBA-857</strain>
    </source>
</reference>
<comment type="similarity">
    <text evidence="2 7">Belongs to the 2-oxoacid dehydrogenase family.</text>
</comment>
<evidence type="ECO:0000256" key="2">
    <source>
        <dbReference type="ARBA" id="ARBA00007317"/>
    </source>
</evidence>
<dbReference type="AlphaFoldDB" id="A0A328XHV4"/>
<gene>
    <name evidence="11" type="ORF">BCL93_11092</name>
</gene>
<dbReference type="Gene3D" id="3.30.559.10">
    <property type="entry name" value="Chloramphenicol acetyltransferase-like domain"/>
    <property type="match status" value="1"/>
</dbReference>
<evidence type="ECO:0000256" key="1">
    <source>
        <dbReference type="ARBA" id="ARBA00001938"/>
    </source>
</evidence>
<evidence type="ECO:0000256" key="4">
    <source>
        <dbReference type="ARBA" id="ARBA00022679"/>
    </source>
</evidence>
<dbReference type="InterPro" id="IPR000089">
    <property type="entry name" value="Biotin_lipoyl"/>
</dbReference>
<evidence type="ECO:0000256" key="5">
    <source>
        <dbReference type="ARBA" id="ARBA00022823"/>
    </source>
</evidence>
<dbReference type="InterPro" id="IPR011053">
    <property type="entry name" value="Single_hybrid_motif"/>
</dbReference>
<accession>A0A328XHV4</accession>
<evidence type="ECO:0000259" key="9">
    <source>
        <dbReference type="PROSITE" id="PS50968"/>
    </source>
</evidence>
<dbReference type="OrthoDB" id="9805770at2"/>
<dbReference type="PANTHER" id="PTHR43178:SF5">
    <property type="entry name" value="LIPOAMIDE ACYLTRANSFERASE COMPONENT OF BRANCHED-CHAIN ALPHA-KETO ACID DEHYDROGENASE COMPLEX, MITOCHONDRIAL"/>
    <property type="match status" value="1"/>
</dbReference>
<sequence>MSDFMLPDIGEGIVECEVVKWLVGEGDVIEEDQPVAEVMTDKALVEIPAPYHGRVTRLYYREGEIAKVHAPLFALVGDEAGEEGPSPEKEQGQAHQGASQPATREAATRAPEPASQIAAESLSRQAISASGTDFVLPDIGEGIVECEVVEWRIQEGDEIAEDQPVVDVMTDKALVEITAPEAGRVTRLYYQQGEHARVHSPLFAYLPEGLGLSEGQASSSAAEPAATNPQTTRQAGGAAEGAVVSPSAPQQGRASAQGSGAFGRIPASPAVRRLVREHALSLSAIPGSGKHGRVLKDDVLRFLEQGEHSDEHRQPSSSETPAPTTVGGTSAVGEIRVEPLKGIQAVMARRMVASASTIPHFAYGDEIDVTELLALRERLKPEAEALGVRLTLMPFFMKALALAVQEFPILNSRLTDEVTEIHYQSACNIGMAVDSRVGLMVPNVKGVERRSLLAIAGEIARLTLEAREGRVQQADLKGGTISISNIGALGGTYATPIINAPEVAIVAIGKTQRLPRFDADGQVVSRAIMTATWSGDHRVIDGGTIARFVNRWKGYLESPQSMLLHLG</sequence>
<evidence type="ECO:0000256" key="8">
    <source>
        <dbReference type="SAM" id="MobiDB-lite"/>
    </source>
</evidence>
<name>A0A328XHV4_9GAMM</name>
<comment type="subunit">
    <text evidence="3">Forms a 24-polypeptide structural core with octahedral symmetry.</text>
</comment>
<dbReference type="SUPFAM" id="SSF51230">
    <property type="entry name" value="Single hybrid motif"/>
    <property type="match status" value="2"/>
</dbReference>
<dbReference type="Pfam" id="PF00198">
    <property type="entry name" value="2-oxoacid_dh"/>
    <property type="match status" value="1"/>
</dbReference>
<dbReference type="Gene3D" id="2.40.50.100">
    <property type="match status" value="2"/>
</dbReference>
<evidence type="ECO:0000256" key="6">
    <source>
        <dbReference type="ARBA" id="ARBA00023315"/>
    </source>
</evidence>
<dbReference type="PROSITE" id="PS50968">
    <property type="entry name" value="BIOTINYL_LIPOYL"/>
    <property type="match status" value="2"/>
</dbReference>
<dbReference type="InterPro" id="IPR050743">
    <property type="entry name" value="2-oxoacid_DH_E2_comp"/>
</dbReference>
<feature type="domain" description="Lipoyl-binding" evidence="9">
    <location>
        <begin position="131"/>
        <end position="207"/>
    </location>
</feature>
<feature type="region of interest" description="Disordered" evidence="8">
    <location>
        <begin position="214"/>
        <end position="263"/>
    </location>
</feature>
<dbReference type="Proteomes" id="UP000249700">
    <property type="component" value="Unassembled WGS sequence"/>
</dbReference>
<dbReference type="Pfam" id="PF00364">
    <property type="entry name" value="Biotin_lipoyl"/>
    <property type="match status" value="2"/>
</dbReference>
<organism evidence="11 12">
    <name type="scientific">Onishia taeanensis</name>
    <dbReference type="NCBI Taxonomy" id="284577"/>
    <lineage>
        <taxon>Bacteria</taxon>
        <taxon>Pseudomonadati</taxon>
        <taxon>Pseudomonadota</taxon>
        <taxon>Gammaproteobacteria</taxon>
        <taxon>Oceanospirillales</taxon>
        <taxon>Halomonadaceae</taxon>
        <taxon>Onishia</taxon>
    </lineage>
</organism>
<dbReference type="InterPro" id="IPR001078">
    <property type="entry name" value="2-oxoacid_DH_actylTfrase"/>
</dbReference>
<comment type="cofactor">
    <cofactor evidence="1 7">
        <name>(R)-lipoate</name>
        <dbReference type="ChEBI" id="CHEBI:83088"/>
    </cofactor>
</comment>
<feature type="domain" description="Peripheral subunit-binding (PSBD)" evidence="10">
    <location>
        <begin position="266"/>
        <end position="303"/>
    </location>
</feature>
<dbReference type="InterPro" id="IPR004167">
    <property type="entry name" value="PSBD"/>
</dbReference>
<evidence type="ECO:0000313" key="12">
    <source>
        <dbReference type="Proteomes" id="UP000249700"/>
    </source>
</evidence>
<keyword evidence="5 7" id="KW-0450">Lipoyl</keyword>
<feature type="compositionally biased region" description="Polar residues" evidence="8">
    <location>
        <begin position="247"/>
        <end position="258"/>
    </location>
</feature>
<dbReference type="CDD" id="cd06849">
    <property type="entry name" value="lipoyl_domain"/>
    <property type="match status" value="2"/>
</dbReference>
<keyword evidence="6 7" id="KW-0012">Acyltransferase</keyword>
<dbReference type="EC" id="2.3.1.-" evidence="7"/>
<comment type="caution">
    <text evidence="11">The sequence shown here is derived from an EMBL/GenBank/DDBJ whole genome shotgun (WGS) entry which is preliminary data.</text>
</comment>
<dbReference type="FunFam" id="3.30.559.10:FF:000027">
    <property type="entry name" value="Dihydrolipoamide acetyltransferase component of pyruvate dehydrogenase complex"/>
    <property type="match status" value="1"/>
</dbReference>
<evidence type="ECO:0000313" key="11">
    <source>
        <dbReference type="EMBL" id="RAR59059.1"/>
    </source>
</evidence>
<feature type="compositionally biased region" description="Polar residues" evidence="8">
    <location>
        <begin position="93"/>
        <end position="102"/>
    </location>
</feature>
<dbReference type="SUPFAM" id="SSF47005">
    <property type="entry name" value="Peripheral subunit-binding domain of 2-oxo acid dehydrogenase complex"/>
    <property type="match status" value="1"/>
</dbReference>
<dbReference type="GO" id="GO:0005737">
    <property type="term" value="C:cytoplasm"/>
    <property type="evidence" value="ECO:0007669"/>
    <property type="project" value="TreeGrafter"/>
</dbReference>
<feature type="region of interest" description="Disordered" evidence="8">
    <location>
        <begin position="78"/>
        <end position="122"/>
    </location>
</feature>
<keyword evidence="4 7" id="KW-0808">Transferase</keyword>
<dbReference type="GO" id="GO:0031405">
    <property type="term" value="F:lipoic acid binding"/>
    <property type="evidence" value="ECO:0007669"/>
    <property type="project" value="TreeGrafter"/>
</dbReference>
<evidence type="ECO:0000259" key="10">
    <source>
        <dbReference type="PROSITE" id="PS51826"/>
    </source>
</evidence>
<feature type="domain" description="Lipoyl-binding" evidence="9">
    <location>
        <begin position="1"/>
        <end position="76"/>
    </location>
</feature>
<dbReference type="Gene3D" id="4.10.320.10">
    <property type="entry name" value="E3-binding domain"/>
    <property type="match status" value="1"/>
</dbReference>
<dbReference type="EMBL" id="QLSX01000010">
    <property type="protein sequence ID" value="RAR59059.1"/>
    <property type="molecule type" value="Genomic_DNA"/>
</dbReference>
<proteinExistence type="inferred from homology"/>
<feature type="compositionally biased region" description="Polar residues" evidence="8">
    <location>
        <begin position="215"/>
        <end position="234"/>
    </location>
</feature>
<dbReference type="Pfam" id="PF02817">
    <property type="entry name" value="E3_binding"/>
    <property type="match status" value="1"/>
</dbReference>
<feature type="compositionally biased region" description="Polar residues" evidence="8">
    <location>
        <begin position="315"/>
        <end position="328"/>
    </location>
</feature>
<dbReference type="PANTHER" id="PTHR43178">
    <property type="entry name" value="DIHYDROLIPOAMIDE ACETYLTRANSFERASE COMPONENT OF PYRUVATE DEHYDROGENASE COMPLEX"/>
    <property type="match status" value="1"/>
</dbReference>
<dbReference type="InterPro" id="IPR023213">
    <property type="entry name" value="CAT-like_dom_sf"/>
</dbReference>
<dbReference type="SUPFAM" id="SSF52777">
    <property type="entry name" value="CoA-dependent acyltransferases"/>
    <property type="match status" value="1"/>
</dbReference>
<evidence type="ECO:0000256" key="3">
    <source>
        <dbReference type="ARBA" id="ARBA00011484"/>
    </source>
</evidence>